<evidence type="ECO:0000256" key="1">
    <source>
        <dbReference type="ARBA" id="ARBA00001974"/>
    </source>
</evidence>
<evidence type="ECO:0000313" key="7">
    <source>
        <dbReference type="Proteomes" id="UP001597073"/>
    </source>
</evidence>
<dbReference type="RefSeq" id="WP_377145074.1">
    <property type="nucleotide sequence ID" value="NZ_JBHTIA010000013.1"/>
</dbReference>
<evidence type="ECO:0000256" key="2">
    <source>
        <dbReference type="ARBA" id="ARBA00022630"/>
    </source>
</evidence>
<keyword evidence="7" id="KW-1185">Reference proteome</keyword>
<dbReference type="InterPro" id="IPR045170">
    <property type="entry name" value="MTOX"/>
</dbReference>
<evidence type="ECO:0000256" key="3">
    <source>
        <dbReference type="ARBA" id="ARBA00022827"/>
    </source>
</evidence>
<dbReference type="Gene3D" id="3.50.50.60">
    <property type="entry name" value="FAD/NAD(P)-binding domain"/>
    <property type="match status" value="1"/>
</dbReference>
<dbReference type="SUPFAM" id="SSF54373">
    <property type="entry name" value="FAD-linked reductases, C-terminal domain"/>
    <property type="match status" value="1"/>
</dbReference>
<keyword evidence="2" id="KW-0285">Flavoprotein</keyword>
<keyword evidence="4" id="KW-0560">Oxidoreductase</keyword>
<keyword evidence="3" id="KW-0274">FAD</keyword>
<dbReference type="InterPro" id="IPR036188">
    <property type="entry name" value="FAD/NAD-bd_sf"/>
</dbReference>
<gene>
    <name evidence="6" type="ORF">ACFQZI_18265</name>
</gene>
<feature type="domain" description="FAD dependent oxidoreductase" evidence="5">
    <location>
        <begin position="6"/>
        <end position="371"/>
    </location>
</feature>
<dbReference type="Proteomes" id="UP001597073">
    <property type="component" value="Unassembled WGS sequence"/>
</dbReference>
<dbReference type="PANTHER" id="PTHR10961">
    <property type="entry name" value="PEROXISOMAL SARCOSINE OXIDASE"/>
    <property type="match status" value="1"/>
</dbReference>
<reference evidence="7" key="1">
    <citation type="journal article" date="2019" name="Int. J. Syst. Evol. Microbiol.">
        <title>The Global Catalogue of Microorganisms (GCM) 10K type strain sequencing project: providing services to taxonomists for standard genome sequencing and annotation.</title>
        <authorList>
            <consortium name="The Broad Institute Genomics Platform"/>
            <consortium name="The Broad Institute Genome Sequencing Center for Infectious Disease"/>
            <person name="Wu L."/>
            <person name="Ma J."/>
        </authorList>
    </citation>
    <scope>NUCLEOTIDE SEQUENCE [LARGE SCALE GENOMIC DNA]</scope>
    <source>
        <strain evidence="7">CCUG 60742</strain>
    </source>
</reference>
<accession>A0ABW2ZKW8</accession>
<comment type="cofactor">
    <cofactor evidence="1">
        <name>FAD</name>
        <dbReference type="ChEBI" id="CHEBI:57692"/>
    </cofactor>
</comment>
<protein>
    <submittedName>
        <fullName evidence="6">FAD-dependent oxidoreductase</fullName>
    </submittedName>
</protein>
<evidence type="ECO:0000256" key="4">
    <source>
        <dbReference type="ARBA" id="ARBA00023002"/>
    </source>
</evidence>
<organism evidence="6 7">
    <name type="scientific">Mucilaginibacter lutimaris</name>
    <dbReference type="NCBI Taxonomy" id="931629"/>
    <lineage>
        <taxon>Bacteria</taxon>
        <taxon>Pseudomonadati</taxon>
        <taxon>Bacteroidota</taxon>
        <taxon>Sphingobacteriia</taxon>
        <taxon>Sphingobacteriales</taxon>
        <taxon>Sphingobacteriaceae</taxon>
        <taxon>Mucilaginibacter</taxon>
    </lineage>
</organism>
<dbReference type="SUPFAM" id="SSF51905">
    <property type="entry name" value="FAD/NAD(P)-binding domain"/>
    <property type="match status" value="1"/>
</dbReference>
<name>A0ABW2ZKW8_9SPHI</name>
<evidence type="ECO:0000313" key="6">
    <source>
        <dbReference type="EMBL" id="MFD0766812.1"/>
    </source>
</evidence>
<proteinExistence type="predicted"/>
<dbReference type="Pfam" id="PF01266">
    <property type="entry name" value="DAO"/>
    <property type="match status" value="1"/>
</dbReference>
<evidence type="ECO:0000259" key="5">
    <source>
        <dbReference type="Pfam" id="PF01266"/>
    </source>
</evidence>
<dbReference type="PANTHER" id="PTHR10961:SF7">
    <property type="entry name" value="FAD DEPENDENT OXIDOREDUCTASE DOMAIN-CONTAINING PROTEIN"/>
    <property type="match status" value="1"/>
</dbReference>
<dbReference type="InterPro" id="IPR006076">
    <property type="entry name" value="FAD-dep_OxRdtase"/>
</dbReference>
<dbReference type="Gene3D" id="3.30.9.10">
    <property type="entry name" value="D-Amino Acid Oxidase, subunit A, domain 2"/>
    <property type="match status" value="1"/>
</dbReference>
<sequence length="395" mass="44698">MKRTYDVIVIGGGAIGLSAANEAGKRKSSVLVLERFSFLNQRGSSAGISRQYRVPYPDKYMVQMALDTMPYWDKLQESTPKPLMDKVGTLWFGDPNVHSTEGNIGQAKLAMDSLGVKYDTLTSAQVEEKYRFKGLPDNYTGIFQKDGASIDLALTLKTMLELNIAHPTVHLEENAPVTRIQEKNKIFYVTTPKGTYQAAKVVITPGPYINDVLNLLKFDIKVTYWEMSSAYFKKVDPKIQYPTWFVFQNNIGDNGNQFYGFPEVEWDHPGYIRVAPDFVIKELANPSQRTGIPNKQELEYTTEWVKNHMTGLEPIPLYTSTCLIALSKIKDKELVLDFAPPYVHNHENIVIYGTGWAAKFIPLLGSIIADMAIDGKTDYNIRPFELGYKYFKSLI</sequence>
<dbReference type="EMBL" id="JBHTIA010000013">
    <property type="protein sequence ID" value="MFD0766812.1"/>
    <property type="molecule type" value="Genomic_DNA"/>
</dbReference>
<comment type="caution">
    <text evidence="6">The sequence shown here is derived from an EMBL/GenBank/DDBJ whole genome shotgun (WGS) entry which is preliminary data.</text>
</comment>